<reference evidence="1 2" key="1">
    <citation type="submission" date="2014-04" db="EMBL/GenBank/DDBJ databases">
        <authorList>
            <consortium name="DOE Joint Genome Institute"/>
            <person name="Kuo A."/>
            <person name="Kohler A."/>
            <person name="Costa M.D."/>
            <person name="Nagy L.G."/>
            <person name="Floudas D."/>
            <person name="Copeland A."/>
            <person name="Barry K.W."/>
            <person name="Cichocki N."/>
            <person name="Veneault-Fourrey C."/>
            <person name="LaButti K."/>
            <person name="Lindquist E.A."/>
            <person name="Lipzen A."/>
            <person name="Lundell T."/>
            <person name="Morin E."/>
            <person name="Murat C."/>
            <person name="Sun H."/>
            <person name="Tunlid A."/>
            <person name="Henrissat B."/>
            <person name="Grigoriev I.V."/>
            <person name="Hibbett D.S."/>
            <person name="Martin F."/>
            <person name="Nordberg H.P."/>
            <person name="Cantor M.N."/>
            <person name="Hua S.X."/>
        </authorList>
    </citation>
    <scope>NUCLEOTIDE SEQUENCE [LARGE SCALE GENOMIC DNA]</scope>
    <source>
        <strain evidence="1 2">441</strain>
    </source>
</reference>
<dbReference type="AlphaFoldDB" id="A0A0C9YEV4"/>
<dbReference type="EMBL" id="KN833906">
    <property type="protein sequence ID" value="KIK15116.1"/>
    <property type="molecule type" value="Genomic_DNA"/>
</dbReference>
<gene>
    <name evidence="1" type="ORF">PISMIDRAFT_115770</name>
</gene>
<dbReference type="HOGENOM" id="CLU_206099_0_0_1"/>
<sequence length="66" mass="7461">MATPTRSPPELKCHSAQPIHPDNIKLPTTPINEFYVVIVGQEMGIFYNWQVLISSWYSCSDPNPTV</sequence>
<keyword evidence="2" id="KW-1185">Reference proteome</keyword>
<protein>
    <submittedName>
        <fullName evidence="1">Uncharacterized protein</fullName>
    </submittedName>
</protein>
<proteinExistence type="predicted"/>
<evidence type="ECO:0000313" key="1">
    <source>
        <dbReference type="EMBL" id="KIK15116.1"/>
    </source>
</evidence>
<name>A0A0C9YEV4_9AGAM</name>
<accession>A0A0C9YEV4</accession>
<dbReference type="Proteomes" id="UP000054018">
    <property type="component" value="Unassembled WGS sequence"/>
</dbReference>
<reference evidence="2" key="2">
    <citation type="submission" date="2015-01" db="EMBL/GenBank/DDBJ databases">
        <title>Evolutionary Origins and Diversification of the Mycorrhizal Mutualists.</title>
        <authorList>
            <consortium name="DOE Joint Genome Institute"/>
            <consortium name="Mycorrhizal Genomics Consortium"/>
            <person name="Kohler A."/>
            <person name="Kuo A."/>
            <person name="Nagy L.G."/>
            <person name="Floudas D."/>
            <person name="Copeland A."/>
            <person name="Barry K.W."/>
            <person name="Cichocki N."/>
            <person name="Veneault-Fourrey C."/>
            <person name="LaButti K."/>
            <person name="Lindquist E.A."/>
            <person name="Lipzen A."/>
            <person name="Lundell T."/>
            <person name="Morin E."/>
            <person name="Murat C."/>
            <person name="Riley R."/>
            <person name="Ohm R."/>
            <person name="Sun H."/>
            <person name="Tunlid A."/>
            <person name="Henrissat B."/>
            <person name="Grigoriev I.V."/>
            <person name="Hibbett D.S."/>
            <person name="Martin F."/>
        </authorList>
    </citation>
    <scope>NUCLEOTIDE SEQUENCE [LARGE SCALE GENOMIC DNA]</scope>
    <source>
        <strain evidence="2">441</strain>
    </source>
</reference>
<organism evidence="1 2">
    <name type="scientific">Pisolithus microcarpus 441</name>
    <dbReference type="NCBI Taxonomy" id="765257"/>
    <lineage>
        <taxon>Eukaryota</taxon>
        <taxon>Fungi</taxon>
        <taxon>Dikarya</taxon>
        <taxon>Basidiomycota</taxon>
        <taxon>Agaricomycotina</taxon>
        <taxon>Agaricomycetes</taxon>
        <taxon>Agaricomycetidae</taxon>
        <taxon>Boletales</taxon>
        <taxon>Sclerodermatineae</taxon>
        <taxon>Pisolithaceae</taxon>
        <taxon>Pisolithus</taxon>
    </lineage>
</organism>
<evidence type="ECO:0000313" key="2">
    <source>
        <dbReference type="Proteomes" id="UP000054018"/>
    </source>
</evidence>